<dbReference type="InterPro" id="IPR045851">
    <property type="entry name" value="AMP-bd_C_sf"/>
</dbReference>
<dbReference type="EMBL" id="FOBW01000015">
    <property type="protein sequence ID" value="SEN56931.1"/>
    <property type="molecule type" value="Genomic_DNA"/>
</dbReference>
<evidence type="ECO:0000259" key="4">
    <source>
        <dbReference type="Pfam" id="PF13193"/>
    </source>
</evidence>
<dbReference type="STRING" id="930146.SAMN05192533_11560"/>
<gene>
    <name evidence="5" type="ORF">SAMN05192533_11560</name>
</gene>
<feature type="domain" description="AMP-dependent synthetase/ligase" evidence="3">
    <location>
        <begin position="9"/>
        <end position="365"/>
    </location>
</feature>
<dbReference type="InterPro" id="IPR020459">
    <property type="entry name" value="AMP-binding"/>
</dbReference>
<dbReference type="InterPro" id="IPR000873">
    <property type="entry name" value="AMP-dep_synth/lig_dom"/>
</dbReference>
<dbReference type="Proteomes" id="UP000198553">
    <property type="component" value="Unassembled WGS sequence"/>
</dbReference>
<feature type="domain" description="AMP-binding enzyme C-terminal" evidence="4">
    <location>
        <begin position="416"/>
        <end position="490"/>
    </location>
</feature>
<dbReference type="Gene3D" id="3.40.50.12780">
    <property type="entry name" value="N-terminal domain of ligase-like"/>
    <property type="match status" value="1"/>
</dbReference>
<dbReference type="SUPFAM" id="SSF56801">
    <property type="entry name" value="Acetyl-CoA synthetase-like"/>
    <property type="match status" value="1"/>
</dbReference>
<evidence type="ECO:0000313" key="5">
    <source>
        <dbReference type="EMBL" id="SEN56931.1"/>
    </source>
</evidence>
<dbReference type="CDD" id="cd05936">
    <property type="entry name" value="FC-FACS_FadD_like"/>
    <property type="match status" value="1"/>
</dbReference>
<dbReference type="NCBIfam" id="NF004837">
    <property type="entry name" value="PRK06187.1"/>
    <property type="match status" value="1"/>
</dbReference>
<evidence type="ECO:0000256" key="2">
    <source>
        <dbReference type="ARBA" id="ARBA00022598"/>
    </source>
</evidence>
<dbReference type="OrthoDB" id="9762242at2"/>
<dbReference type="InterPro" id="IPR025110">
    <property type="entry name" value="AMP-bd_C"/>
</dbReference>
<dbReference type="InterPro" id="IPR020845">
    <property type="entry name" value="AMP-binding_CS"/>
</dbReference>
<organism evidence="5 6">
    <name type="scientific">Mesobacillus persicus</name>
    <dbReference type="NCBI Taxonomy" id="930146"/>
    <lineage>
        <taxon>Bacteria</taxon>
        <taxon>Bacillati</taxon>
        <taxon>Bacillota</taxon>
        <taxon>Bacilli</taxon>
        <taxon>Bacillales</taxon>
        <taxon>Bacillaceae</taxon>
        <taxon>Mesobacillus</taxon>
    </lineage>
</organism>
<dbReference type="Pfam" id="PF00501">
    <property type="entry name" value="AMP-binding"/>
    <property type="match status" value="1"/>
</dbReference>
<keyword evidence="6" id="KW-1185">Reference proteome</keyword>
<dbReference type="Gene3D" id="3.30.300.30">
    <property type="match status" value="1"/>
</dbReference>
<keyword evidence="2" id="KW-0436">Ligase</keyword>
<dbReference type="AlphaFoldDB" id="A0A1H8HL92"/>
<reference evidence="6" key="1">
    <citation type="submission" date="2016-10" db="EMBL/GenBank/DDBJ databases">
        <authorList>
            <person name="Varghese N."/>
            <person name="Submissions S."/>
        </authorList>
    </citation>
    <scope>NUCLEOTIDE SEQUENCE [LARGE SCALE GENOMIC DNA]</scope>
    <source>
        <strain evidence="6">B48,IBRC-M 10115,DSM 25386,CECT 8001</strain>
    </source>
</reference>
<dbReference type="PRINTS" id="PR00154">
    <property type="entry name" value="AMPBINDING"/>
</dbReference>
<protein>
    <submittedName>
        <fullName evidence="5">Long-chain acyl-CoA synthetase</fullName>
    </submittedName>
</protein>
<accession>A0A1H8HL92</accession>
<dbReference type="PANTHER" id="PTHR24096">
    <property type="entry name" value="LONG-CHAIN-FATTY-ACID--COA LIGASE"/>
    <property type="match status" value="1"/>
</dbReference>
<evidence type="ECO:0000259" key="3">
    <source>
        <dbReference type="Pfam" id="PF00501"/>
    </source>
</evidence>
<sequence>MKLEQLLDSNVENFDEYPMLYFQNKQFTNVETKRMADRFASGLKQQGINKGDRVMVIMPNCPEVIFSYQGINRAGAVIVPVMFTLHPKEIHYIVANSGVKAIITSSLVIEKVRAAMKDLEDQPTIIAVDLPSSDEVRNFYQILAENEPLGTSLTTTEDDTAVILYTSGTTGSPKGVLLTHKNLFSNAENSAKHNETERGTTLGILPLAHVYGLTISNICMMLGGAIVIFPSFNLADVFTAIEKHKVKSFSAVPAMIHAMLSYPDGDKYDTSSLEWVGSGSAPLPVALLNAFQARFNAEIYEGYGLSEAAPIVTAHRKNIEIKPGSVGIPIPGVEIKIVDDAGSELPVGEVGELLVRGDNVTPGYFNNLVETEKVLKSSWLHTGDMARLDDDGYLYIVDRKKDLIIRGGFNLYPRDVEEILNRHVAVSEASVVGIPDERMGEEMVACVVKKEGTHVTSEELVRFCQDHLAKNKTPRQIIFLEALPRNGVGKILKTHLRKTAVEMISPNNQA</sequence>
<evidence type="ECO:0000256" key="1">
    <source>
        <dbReference type="ARBA" id="ARBA00006432"/>
    </source>
</evidence>
<dbReference type="RefSeq" id="WP_090748990.1">
    <property type="nucleotide sequence ID" value="NZ_FOBW01000015.1"/>
</dbReference>
<dbReference type="InterPro" id="IPR042099">
    <property type="entry name" value="ANL_N_sf"/>
</dbReference>
<dbReference type="GO" id="GO:0016405">
    <property type="term" value="F:CoA-ligase activity"/>
    <property type="evidence" value="ECO:0007669"/>
    <property type="project" value="TreeGrafter"/>
</dbReference>
<dbReference type="Pfam" id="PF13193">
    <property type="entry name" value="AMP-binding_C"/>
    <property type="match status" value="1"/>
</dbReference>
<proteinExistence type="inferred from homology"/>
<comment type="similarity">
    <text evidence="1">Belongs to the ATP-dependent AMP-binding enzyme family.</text>
</comment>
<evidence type="ECO:0000313" key="6">
    <source>
        <dbReference type="Proteomes" id="UP000198553"/>
    </source>
</evidence>
<dbReference type="FunFam" id="3.30.300.30:FF:000008">
    <property type="entry name" value="2,3-dihydroxybenzoate-AMP ligase"/>
    <property type="match status" value="1"/>
</dbReference>
<name>A0A1H8HL92_9BACI</name>
<dbReference type="PROSITE" id="PS00455">
    <property type="entry name" value="AMP_BINDING"/>
    <property type="match status" value="1"/>
</dbReference>